<dbReference type="GO" id="GO:0009331">
    <property type="term" value="C:glycerol-3-phosphate dehydrogenase (FAD) complex"/>
    <property type="evidence" value="ECO:0007669"/>
    <property type="project" value="InterPro"/>
</dbReference>
<dbReference type="RefSeq" id="WP_066789653.1">
    <property type="nucleotide sequence ID" value="NZ_LWQS01000071.1"/>
</dbReference>
<dbReference type="Gene3D" id="3.50.50.60">
    <property type="entry name" value="FAD/NAD(P)-binding domain"/>
    <property type="match status" value="1"/>
</dbReference>
<evidence type="ECO:0000256" key="1">
    <source>
        <dbReference type="ARBA" id="ARBA00022630"/>
    </source>
</evidence>
<keyword evidence="6" id="KW-1185">Reference proteome</keyword>
<reference evidence="5 6" key="1">
    <citation type="submission" date="2016-04" db="EMBL/GenBank/DDBJ databases">
        <title>Chloroflexus islandicus sp. nov., a thermophilic filamentous anoxygenic phototrophic bacterium from geyser Strokkur (Iceland).</title>
        <authorList>
            <person name="Gaisin V.A."/>
            <person name="Kalashnikov A.M."/>
            <person name="Sukhacheva M.V."/>
            <person name="Grouzdev D.S."/>
            <person name="Ivanov T.M."/>
            <person name="Kuznetsov B."/>
            <person name="Gorlenko V.M."/>
        </authorList>
    </citation>
    <scope>NUCLEOTIDE SEQUENCE [LARGE SCALE GENOMIC DNA]</scope>
    <source>
        <strain evidence="6">isl-2</strain>
    </source>
</reference>
<dbReference type="NCBIfam" id="NF003726">
    <property type="entry name" value="PRK05329.2-5"/>
    <property type="match status" value="1"/>
</dbReference>
<dbReference type="Proteomes" id="UP000078287">
    <property type="component" value="Unassembled WGS sequence"/>
</dbReference>
<accession>A0A178M5W2</accession>
<comment type="caution">
    <text evidence="5">The sequence shown here is derived from an EMBL/GenBank/DDBJ whole genome shotgun (WGS) entry which is preliminary data.</text>
</comment>
<proteinExistence type="predicted"/>
<organism evidence="5 6">
    <name type="scientific">Chloroflexus islandicus</name>
    <dbReference type="NCBI Taxonomy" id="1707952"/>
    <lineage>
        <taxon>Bacteria</taxon>
        <taxon>Bacillati</taxon>
        <taxon>Chloroflexota</taxon>
        <taxon>Chloroflexia</taxon>
        <taxon>Chloroflexales</taxon>
        <taxon>Chloroflexineae</taxon>
        <taxon>Chloroflexaceae</taxon>
        <taxon>Chloroflexus</taxon>
    </lineage>
</organism>
<evidence type="ECO:0000313" key="6">
    <source>
        <dbReference type="Proteomes" id="UP000078287"/>
    </source>
</evidence>
<dbReference type="OrthoDB" id="140595at2"/>
<feature type="domain" description="FAD-dependent oxidoreductase 2 FAD-binding" evidence="4">
    <location>
        <begin position="3"/>
        <end position="395"/>
    </location>
</feature>
<keyword evidence="2" id="KW-0288">FMN</keyword>
<name>A0A178M5W2_9CHLR</name>
<dbReference type="Pfam" id="PF00890">
    <property type="entry name" value="FAD_binding_2"/>
    <property type="match status" value="1"/>
</dbReference>
<gene>
    <name evidence="5" type="ORF">A6A03_03055</name>
</gene>
<dbReference type="PIRSF" id="PIRSF000141">
    <property type="entry name" value="Anaerobic_G3P_dh"/>
    <property type="match status" value="1"/>
</dbReference>
<keyword evidence="3" id="KW-0560">Oxidoreductase</keyword>
<dbReference type="InterPro" id="IPR003953">
    <property type="entry name" value="FAD-dep_OxRdtase_2_FAD-bd"/>
</dbReference>
<dbReference type="InterPro" id="IPR036188">
    <property type="entry name" value="FAD/NAD-bd_sf"/>
</dbReference>
<dbReference type="STRING" id="1707952.A6A03_03055"/>
<dbReference type="AlphaFoldDB" id="A0A178M5W2"/>
<evidence type="ECO:0000256" key="3">
    <source>
        <dbReference type="ARBA" id="ARBA00023002"/>
    </source>
</evidence>
<evidence type="ECO:0000259" key="4">
    <source>
        <dbReference type="Pfam" id="PF00890"/>
    </source>
</evidence>
<evidence type="ECO:0000313" key="5">
    <source>
        <dbReference type="EMBL" id="OAN44141.1"/>
    </source>
</evidence>
<evidence type="ECO:0000256" key="2">
    <source>
        <dbReference type="ARBA" id="ARBA00022643"/>
    </source>
</evidence>
<keyword evidence="1" id="KW-0285">Flavoprotein</keyword>
<dbReference type="NCBIfam" id="TIGR03378">
    <property type="entry name" value="glycerol3P_GlpB"/>
    <property type="match status" value="1"/>
</dbReference>
<dbReference type="EMBL" id="LWQS01000071">
    <property type="protein sequence ID" value="OAN44141.1"/>
    <property type="molecule type" value="Genomic_DNA"/>
</dbReference>
<protein>
    <submittedName>
        <fullName evidence="5">Anaerobic glycerol-3-phosphate dehydrogenase subunit B</fullName>
    </submittedName>
</protein>
<dbReference type="SUPFAM" id="SSF51905">
    <property type="entry name" value="FAD/NAD(P)-binding domain"/>
    <property type="match status" value="1"/>
</dbReference>
<sequence>MYDTIVIGAGLSGMLAAIGRAERGEKVLVLAKGHGATHWSTGCIDLLADVDDPLAGIAQLAIQHPHHPYALAGPAMIEQGIARVRAIGEAAGYPFAGSFNRNLLLPTALGALRPTAFAPATMIAGDARQLRDGRPTLIAGFAELRDFFPPLIAANLRAQGIAAEAAQLTLPPTQRQHDFSPVTLARLCEQPAFRANLGEQLAAYVRKGGYARIGLPAILGLKHATEVVRDLQNRAGALIFEIPTLPVSVAGMRLYQILEDELLRLGGRIQLGGFVQRAERISDTLVAVFSEAAAREQRHTARRWVLATGGILGGGVRATPDGHLHETALDLPLQTPDGRAGWFAPRFLNAHGHPVFQTGVRVDQRLRPLDAAGQLVYENVQIVGGALAGYDPIREGNLEGAAIATGWAAGQA</sequence>
<dbReference type="InterPro" id="IPR009158">
    <property type="entry name" value="G3P_DH_GlpB_su"/>
</dbReference>
<dbReference type="GO" id="GO:0004368">
    <property type="term" value="F:glycerol-3-phosphate dehydrogenase (quinone) activity"/>
    <property type="evidence" value="ECO:0007669"/>
    <property type="project" value="InterPro"/>
</dbReference>